<dbReference type="AlphaFoldDB" id="A0A9P4H2K5"/>
<organism evidence="2 3">
    <name type="scientific">Setomelanomma holmii</name>
    <dbReference type="NCBI Taxonomy" id="210430"/>
    <lineage>
        <taxon>Eukaryota</taxon>
        <taxon>Fungi</taxon>
        <taxon>Dikarya</taxon>
        <taxon>Ascomycota</taxon>
        <taxon>Pezizomycotina</taxon>
        <taxon>Dothideomycetes</taxon>
        <taxon>Pleosporomycetidae</taxon>
        <taxon>Pleosporales</taxon>
        <taxon>Pleosporineae</taxon>
        <taxon>Phaeosphaeriaceae</taxon>
        <taxon>Setomelanomma</taxon>
    </lineage>
</organism>
<accession>A0A9P4H2K5</accession>
<feature type="transmembrane region" description="Helical" evidence="1">
    <location>
        <begin position="69"/>
        <end position="89"/>
    </location>
</feature>
<protein>
    <submittedName>
        <fullName evidence="2">Uncharacterized protein</fullName>
    </submittedName>
</protein>
<dbReference type="EMBL" id="ML978244">
    <property type="protein sequence ID" value="KAF2026427.1"/>
    <property type="molecule type" value="Genomic_DNA"/>
</dbReference>
<sequence length="255" mass="29101">MVINHLMIELLAGPVVFGFQSQFSSRRLKSRRLAIPKDYFVIFLPTRLIFTFVWVCILSAIDHTREQKFLSLACLLDILLIVQFCVALWTQLKPYDFIGVVKPGLAFHKKEQNGSNPTGFISDAKATTVVEPRKRQYGPRLGGSESQLDVIGASAQPGVIYANREWCDQENEKGGEACTLRHVEEPLDERRELRHFRDFRGCACYMYSFFASPPTKYEDDLECASSNLEIDMRSQERQVFHRKSPIGVALDFVPS</sequence>
<name>A0A9P4H2K5_9PLEO</name>
<keyword evidence="1" id="KW-1133">Transmembrane helix</keyword>
<evidence type="ECO:0000313" key="2">
    <source>
        <dbReference type="EMBL" id="KAF2026427.1"/>
    </source>
</evidence>
<feature type="transmembrane region" description="Helical" evidence="1">
    <location>
        <begin position="39"/>
        <end position="57"/>
    </location>
</feature>
<keyword evidence="1" id="KW-0472">Membrane</keyword>
<dbReference type="OrthoDB" id="10570262at2759"/>
<evidence type="ECO:0000313" key="3">
    <source>
        <dbReference type="Proteomes" id="UP000799777"/>
    </source>
</evidence>
<evidence type="ECO:0000256" key="1">
    <source>
        <dbReference type="SAM" id="Phobius"/>
    </source>
</evidence>
<reference evidence="2" key="1">
    <citation type="journal article" date="2020" name="Stud. Mycol.">
        <title>101 Dothideomycetes genomes: a test case for predicting lifestyles and emergence of pathogens.</title>
        <authorList>
            <person name="Haridas S."/>
            <person name="Albert R."/>
            <person name="Binder M."/>
            <person name="Bloem J."/>
            <person name="Labutti K."/>
            <person name="Salamov A."/>
            <person name="Andreopoulos B."/>
            <person name="Baker S."/>
            <person name="Barry K."/>
            <person name="Bills G."/>
            <person name="Bluhm B."/>
            <person name="Cannon C."/>
            <person name="Castanera R."/>
            <person name="Culley D."/>
            <person name="Daum C."/>
            <person name="Ezra D."/>
            <person name="Gonzalez J."/>
            <person name="Henrissat B."/>
            <person name="Kuo A."/>
            <person name="Liang C."/>
            <person name="Lipzen A."/>
            <person name="Lutzoni F."/>
            <person name="Magnuson J."/>
            <person name="Mondo S."/>
            <person name="Nolan M."/>
            <person name="Ohm R."/>
            <person name="Pangilinan J."/>
            <person name="Park H.-J."/>
            <person name="Ramirez L."/>
            <person name="Alfaro M."/>
            <person name="Sun H."/>
            <person name="Tritt A."/>
            <person name="Yoshinaga Y."/>
            <person name="Zwiers L.-H."/>
            <person name="Turgeon B."/>
            <person name="Goodwin S."/>
            <person name="Spatafora J."/>
            <person name="Crous P."/>
            <person name="Grigoriev I."/>
        </authorList>
    </citation>
    <scope>NUCLEOTIDE SEQUENCE</scope>
    <source>
        <strain evidence="2">CBS 110217</strain>
    </source>
</reference>
<proteinExistence type="predicted"/>
<keyword evidence="1" id="KW-0812">Transmembrane</keyword>
<dbReference type="Proteomes" id="UP000799777">
    <property type="component" value="Unassembled WGS sequence"/>
</dbReference>
<gene>
    <name evidence="2" type="ORF">EK21DRAFT_92454</name>
</gene>
<comment type="caution">
    <text evidence="2">The sequence shown here is derived from an EMBL/GenBank/DDBJ whole genome shotgun (WGS) entry which is preliminary data.</text>
</comment>
<keyword evidence="3" id="KW-1185">Reference proteome</keyword>